<sequence>MPKSKIIKRIILIVVFLLLALYHFSNQPKTEAPTIDEQFPVASQ</sequence>
<evidence type="ECO:0000313" key="1">
    <source>
        <dbReference type="EMBL" id="KKQ34709.1"/>
    </source>
</evidence>
<proteinExistence type="predicted"/>
<protein>
    <submittedName>
        <fullName evidence="1">Uncharacterized protein</fullName>
    </submittedName>
</protein>
<reference evidence="1 2" key="1">
    <citation type="journal article" date="2015" name="Nature">
        <title>rRNA introns, odd ribosomes, and small enigmatic genomes across a large radiation of phyla.</title>
        <authorList>
            <person name="Brown C.T."/>
            <person name="Hug L.A."/>
            <person name="Thomas B.C."/>
            <person name="Sharon I."/>
            <person name="Castelle C.J."/>
            <person name="Singh A."/>
            <person name="Wilkins M.J."/>
            <person name="Williams K.H."/>
            <person name="Banfield J.F."/>
        </authorList>
    </citation>
    <scope>NUCLEOTIDE SEQUENCE [LARGE SCALE GENOMIC DNA]</scope>
</reference>
<organism evidence="1 2">
    <name type="scientific">Candidatus Nomurabacteria bacterium GW2011_GWB1_37_5</name>
    <dbReference type="NCBI Taxonomy" id="1618742"/>
    <lineage>
        <taxon>Bacteria</taxon>
        <taxon>Candidatus Nomuraibacteriota</taxon>
    </lineage>
</organism>
<comment type="caution">
    <text evidence="1">The sequence shown here is derived from an EMBL/GenBank/DDBJ whole genome shotgun (WGS) entry which is preliminary data.</text>
</comment>
<accession>A0A0G0JD51</accession>
<dbReference type="Proteomes" id="UP000033876">
    <property type="component" value="Unassembled WGS sequence"/>
</dbReference>
<name>A0A0G0JD51_9BACT</name>
<dbReference type="AlphaFoldDB" id="A0A0G0JD51"/>
<evidence type="ECO:0000313" key="2">
    <source>
        <dbReference type="Proteomes" id="UP000033876"/>
    </source>
</evidence>
<gene>
    <name evidence="1" type="ORF">US50_C0039G0005</name>
</gene>
<dbReference type="EMBL" id="LBTF01000039">
    <property type="protein sequence ID" value="KKQ34709.1"/>
    <property type="molecule type" value="Genomic_DNA"/>
</dbReference>